<evidence type="ECO:0000313" key="1">
    <source>
        <dbReference type="EMBL" id="MQW40642.1"/>
    </source>
</evidence>
<evidence type="ECO:0008006" key="3">
    <source>
        <dbReference type="Google" id="ProtNLM"/>
    </source>
</evidence>
<proteinExistence type="predicted"/>
<evidence type="ECO:0000313" key="2">
    <source>
        <dbReference type="Proteomes" id="UP000439550"/>
    </source>
</evidence>
<accession>A0A7X2D2N3</accession>
<dbReference type="AlphaFoldDB" id="A0A7X2D2N3"/>
<organism evidence="1 2">
    <name type="scientific">Lactococcus hircilactis</name>
    <dbReference type="NCBI Taxonomy" id="1494462"/>
    <lineage>
        <taxon>Bacteria</taxon>
        <taxon>Bacillati</taxon>
        <taxon>Bacillota</taxon>
        <taxon>Bacilli</taxon>
        <taxon>Lactobacillales</taxon>
        <taxon>Streptococcaceae</taxon>
        <taxon>Lactococcus</taxon>
    </lineage>
</organism>
<dbReference type="Gene3D" id="1.10.8.940">
    <property type="entry name" value="Uncharacterised protein, phage p2 ORF12"/>
    <property type="match status" value="1"/>
</dbReference>
<sequence>MKQLSTARKFKLITKVDIFKKSKELEAATKDEANDITETIEFVQYGLYLAFYEKDLKKAKEYFDEFLTSGEFDTEDETVKSLMEKFKASFE</sequence>
<dbReference type="EMBL" id="WITJ01000026">
    <property type="protein sequence ID" value="MQW40642.1"/>
    <property type="molecule type" value="Genomic_DNA"/>
</dbReference>
<dbReference type="Proteomes" id="UP000439550">
    <property type="component" value="Unassembled WGS sequence"/>
</dbReference>
<dbReference type="OrthoDB" id="8480210at2"/>
<gene>
    <name evidence="1" type="ORF">GHI93_12025</name>
</gene>
<keyword evidence="2" id="KW-1185">Reference proteome</keyword>
<reference evidence="1 2" key="1">
    <citation type="submission" date="2019-10" db="EMBL/GenBank/DDBJ databases">
        <authorList>
            <person name="Dong K."/>
        </authorList>
    </citation>
    <scope>NUCLEOTIDE SEQUENCE [LARGE SCALE GENOMIC DNA]</scope>
    <source>
        <strain evidence="1 2">DSM 28960</strain>
    </source>
</reference>
<dbReference type="Pfam" id="PF20962">
    <property type="entry name" value="Phage_p2_ORF12"/>
    <property type="match status" value="1"/>
</dbReference>
<dbReference type="InterPro" id="IPR048803">
    <property type="entry name" value="Gp12"/>
</dbReference>
<protein>
    <recommendedName>
        <fullName evidence="3">Phage protein</fullName>
    </recommendedName>
</protein>
<dbReference type="RefSeq" id="WP_153497258.1">
    <property type="nucleotide sequence ID" value="NZ_CBCRWP010000028.1"/>
</dbReference>
<dbReference type="InterPro" id="IPR043077">
    <property type="entry name" value="Gp12_sf"/>
</dbReference>
<comment type="caution">
    <text evidence="1">The sequence shown here is derived from an EMBL/GenBank/DDBJ whole genome shotgun (WGS) entry which is preliminary data.</text>
</comment>
<name>A0A7X2D2N3_9LACT</name>